<reference evidence="2 3" key="1">
    <citation type="journal article" date="2023" name="Plants (Basel)">
        <title>Bridging the Gap: Combining Genomics and Transcriptomics Approaches to Understand Stylosanthes scabra, an Orphan Legume from the Brazilian Caatinga.</title>
        <authorList>
            <person name="Ferreira-Neto J.R.C."/>
            <person name="da Silva M.D."/>
            <person name="Binneck E."/>
            <person name="de Melo N.F."/>
            <person name="da Silva R.H."/>
            <person name="de Melo A.L.T.M."/>
            <person name="Pandolfi V."/>
            <person name="Bustamante F.O."/>
            <person name="Brasileiro-Vidal A.C."/>
            <person name="Benko-Iseppon A.M."/>
        </authorList>
    </citation>
    <scope>NUCLEOTIDE SEQUENCE [LARGE SCALE GENOMIC DNA]</scope>
    <source>
        <tissue evidence="2">Leaves</tissue>
    </source>
</reference>
<dbReference type="Proteomes" id="UP001341840">
    <property type="component" value="Unassembled WGS sequence"/>
</dbReference>
<organism evidence="2 3">
    <name type="scientific">Stylosanthes scabra</name>
    <dbReference type="NCBI Taxonomy" id="79078"/>
    <lineage>
        <taxon>Eukaryota</taxon>
        <taxon>Viridiplantae</taxon>
        <taxon>Streptophyta</taxon>
        <taxon>Embryophyta</taxon>
        <taxon>Tracheophyta</taxon>
        <taxon>Spermatophyta</taxon>
        <taxon>Magnoliopsida</taxon>
        <taxon>eudicotyledons</taxon>
        <taxon>Gunneridae</taxon>
        <taxon>Pentapetalae</taxon>
        <taxon>rosids</taxon>
        <taxon>fabids</taxon>
        <taxon>Fabales</taxon>
        <taxon>Fabaceae</taxon>
        <taxon>Papilionoideae</taxon>
        <taxon>50 kb inversion clade</taxon>
        <taxon>dalbergioids sensu lato</taxon>
        <taxon>Dalbergieae</taxon>
        <taxon>Pterocarpus clade</taxon>
        <taxon>Stylosanthes</taxon>
    </lineage>
</organism>
<name>A0ABU6YNF3_9FABA</name>
<sequence>MVQEDSFLALVHSDGEIKHRAQEGVKFTDKNPTNVFIMTRTHLVDLQHSIQRRICRDGRKRLGMIYYRIPISVVAQGVKYGCFAIEADEDLQVLFHCRRQFPEVWTTELFVEMLDPLASSGGSAPNPHSAIVELLSRPVIQGYKIFRGDRGCCCSSTACSARSACGEDPKPPVDKALRADDSDDEPAFFEGDGDSDDDIDPVPTQQGGAFSSGT</sequence>
<dbReference type="EMBL" id="JASCZI010242567">
    <property type="protein sequence ID" value="MED6211479.1"/>
    <property type="molecule type" value="Genomic_DNA"/>
</dbReference>
<feature type="compositionally biased region" description="Polar residues" evidence="1">
    <location>
        <begin position="203"/>
        <end position="214"/>
    </location>
</feature>
<accession>A0ABU6YNF3</accession>
<evidence type="ECO:0000313" key="3">
    <source>
        <dbReference type="Proteomes" id="UP001341840"/>
    </source>
</evidence>
<feature type="compositionally biased region" description="Acidic residues" evidence="1">
    <location>
        <begin position="181"/>
        <end position="200"/>
    </location>
</feature>
<gene>
    <name evidence="2" type="ORF">PIB30_074055</name>
</gene>
<evidence type="ECO:0000313" key="2">
    <source>
        <dbReference type="EMBL" id="MED6211479.1"/>
    </source>
</evidence>
<feature type="region of interest" description="Disordered" evidence="1">
    <location>
        <begin position="161"/>
        <end position="214"/>
    </location>
</feature>
<protein>
    <submittedName>
        <fullName evidence="2">Uncharacterized protein</fullName>
    </submittedName>
</protein>
<keyword evidence="3" id="KW-1185">Reference proteome</keyword>
<evidence type="ECO:0000256" key="1">
    <source>
        <dbReference type="SAM" id="MobiDB-lite"/>
    </source>
</evidence>
<comment type="caution">
    <text evidence="2">The sequence shown here is derived from an EMBL/GenBank/DDBJ whole genome shotgun (WGS) entry which is preliminary data.</text>
</comment>
<feature type="compositionally biased region" description="Basic and acidic residues" evidence="1">
    <location>
        <begin position="165"/>
        <end position="180"/>
    </location>
</feature>
<proteinExistence type="predicted"/>